<protein>
    <submittedName>
        <fullName evidence="3">YhdP family protein</fullName>
    </submittedName>
</protein>
<evidence type="ECO:0000256" key="1">
    <source>
        <dbReference type="SAM" id="Phobius"/>
    </source>
</evidence>
<evidence type="ECO:0000259" key="2">
    <source>
        <dbReference type="Pfam" id="PF13116"/>
    </source>
</evidence>
<gene>
    <name evidence="3" type="ORF">AACH10_14915</name>
</gene>
<reference evidence="3 4" key="1">
    <citation type="submission" date="2024-04" db="EMBL/GenBank/DDBJ databases">
        <title>Novel species of the genus Ideonella isolated from streams.</title>
        <authorList>
            <person name="Lu H."/>
        </authorList>
    </citation>
    <scope>NUCLEOTIDE SEQUENCE [LARGE SCALE GENOMIC DNA]</scope>
    <source>
        <strain evidence="3 4">DXS22W</strain>
    </source>
</reference>
<dbReference type="InterPro" id="IPR011836">
    <property type="entry name" value="YhdP"/>
</dbReference>
<keyword evidence="4" id="KW-1185">Reference proteome</keyword>
<dbReference type="InterPro" id="IPR025263">
    <property type="entry name" value="YhdP_central"/>
</dbReference>
<dbReference type="Pfam" id="PF13116">
    <property type="entry name" value="YhdP"/>
    <property type="match status" value="1"/>
</dbReference>
<dbReference type="NCBIfam" id="TIGR02099">
    <property type="entry name" value="YhdP family protein"/>
    <property type="match status" value="1"/>
</dbReference>
<sequence length="1390" mass="148277">MSFSSLAARSGLAIWRLLAGVWRVIALALVGLTSLVLLAWLILHWGILPRLDEWRPRVEHEASQAIGAKVSIGRILSRSGSWVPAFELDDVVLRDAQGREALRLPRVSAALSVPSLLAFRLRFEQLLIDGARLEVRRDARGRWHVAGLDVEDGGATLDGSASADWFFEQHEFVIRGGELRWVDELRAAPPLALSDVRLVLRNRGLRHELRLDATPPTDWGERFTVVAKARQPLLTRSGLVRTGFTRPGDWRRWTGSLYAQLPRADVSQLRRHVDLPIDLDQGHGALRAWLDWDQAVPRAATVDLALADVSVRLGRELEPLAFTRLNARLSGERDEKGVRVAASGLEFATTEGHRWTPSQLAFSWQQVQDLAALAPGGVASQAAAPASGAPAAANPVTGGELTADRLDLASLAELAERLPIGRSVRELLLQLAPEGTVEKLAARWRGPLDAPTGYQVKASVRDMAIAAAPAPSADGVGRPGWRGADFEFTAGETGGQATLSLADGALEFPGVFEQAVVPLKSFSAQLQWRIGAGATPDAPPRIELKVDKARFANADASGEASASWRTGSGPDFGKGGRLPGVLELSGKLARGRATAVARYLPLGIGTDTRAWVTRAVQGGEVQNVSFRVKGDLWDFPFVNRRDGDFRIAGEVRDVTLAPVPPAPGETWPAFGQVGGELVFERNAMQFQKAHGRLWGVDLVDVQGRIRDLSPQAVLELEGTARGPAQDLLRYVATTPIGGWLDQALAPASATGSAELKLGLNIPLEHPSDTVLRGSVQLAGNDLKLRPEVPLLANARGRVEFTHRGVQVQAVHAQLLGGEAQIDGGSQADGSLRFNASGTASLDGLRRATELGAVARAAAQWQGRVQGQAAYRLQLGLGRGQPEYQISSNLQGVSIDLPAPLRKLASETLPLKISSTLQPAVPAGAAPTRDLLRLELGPLQAALLRDISGPEAQLLRSAWSWAAPLPEPVAGGRATLVMPALDVDAWRILWGPGGPLASSAAAASSSAGLATLLPHVIRLQTPELLAEGRRLTGLTLDVQRVDTAGEEGWRAQVVADQTSGSLEWREGRGAQGAGRIRARLARLSVPPSEADGMAGLLDRVPTSVPALDIDIAAFDLRGKALGHLAVEAVNRSAPGADGVPRAQWRLDKLALDNADAKLAASGQWQAVAGDPSRRRMALDFKLDIADGGALLERLGFGRVVKGAKGHLQGTLGWEGSPLSLDMPSLDGGFHVALEGGQFLKADAGAGRLLGVLSLQALPRRLVLDFRDVFAEGFGFDDVGGDVKIQRGVAQTHNLRMRGLQAAVLMEGTADIARATQDLHVVVVPELNTASASLAYVAVNPAIGLGAFLGQWILREPLRQASMREFQISGGWDDPKVEKIERKLPEAASAPR</sequence>
<keyword evidence="1" id="KW-1133">Transmembrane helix</keyword>
<comment type="caution">
    <text evidence="3">The sequence shown here is derived from an EMBL/GenBank/DDBJ whole genome shotgun (WGS) entry which is preliminary data.</text>
</comment>
<keyword evidence="1" id="KW-0812">Transmembrane</keyword>
<feature type="domain" description="YhdP central" evidence="2">
    <location>
        <begin position="26"/>
        <end position="1375"/>
    </location>
</feature>
<dbReference type="PANTHER" id="PTHR38690:SF1">
    <property type="entry name" value="PROTEASE"/>
    <property type="match status" value="1"/>
</dbReference>
<dbReference type="RefSeq" id="WP_341411238.1">
    <property type="nucleotide sequence ID" value="NZ_JBBUTH010000008.1"/>
</dbReference>
<feature type="transmembrane region" description="Helical" evidence="1">
    <location>
        <begin position="21"/>
        <end position="47"/>
    </location>
</feature>
<dbReference type="PANTHER" id="PTHR38690">
    <property type="entry name" value="PROTEASE-RELATED"/>
    <property type="match status" value="1"/>
</dbReference>
<name>A0ABU9CI52_9BURK</name>
<dbReference type="EMBL" id="JBBUTH010000008">
    <property type="protein sequence ID" value="MEK8051538.1"/>
    <property type="molecule type" value="Genomic_DNA"/>
</dbReference>
<accession>A0ABU9CI52</accession>
<organism evidence="3 4">
    <name type="scientific">Pseudaquabacterium inlustre</name>
    <dbReference type="NCBI Taxonomy" id="2984192"/>
    <lineage>
        <taxon>Bacteria</taxon>
        <taxon>Pseudomonadati</taxon>
        <taxon>Pseudomonadota</taxon>
        <taxon>Betaproteobacteria</taxon>
        <taxon>Burkholderiales</taxon>
        <taxon>Sphaerotilaceae</taxon>
        <taxon>Pseudaquabacterium</taxon>
    </lineage>
</organism>
<evidence type="ECO:0000313" key="4">
    <source>
        <dbReference type="Proteomes" id="UP001365405"/>
    </source>
</evidence>
<keyword evidence="1" id="KW-0472">Membrane</keyword>
<evidence type="ECO:0000313" key="3">
    <source>
        <dbReference type="EMBL" id="MEK8051538.1"/>
    </source>
</evidence>
<dbReference type="Proteomes" id="UP001365405">
    <property type="component" value="Unassembled WGS sequence"/>
</dbReference>
<proteinExistence type="predicted"/>